<feature type="non-terminal residue" evidence="2">
    <location>
        <position position="301"/>
    </location>
</feature>
<protein>
    <submittedName>
        <fullName evidence="2">ATP-binding cassette domain-containing protein</fullName>
    </submittedName>
</protein>
<evidence type="ECO:0000259" key="1">
    <source>
        <dbReference type="Pfam" id="PF01926"/>
    </source>
</evidence>
<dbReference type="GO" id="GO:0005524">
    <property type="term" value="F:ATP binding"/>
    <property type="evidence" value="ECO:0007669"/>
    <property type="project" value="UniProtKB-KW"/>
</dbReference>
<keyword evidence="3" id="KW-1185">Reference proteome</keyword>
<dbReference type="PANTHER" id="PTHR42698">
    <property type="entry name" value="GTPASE ERA"/>
    <property type="match status" value="1"/>
</dbReference>
<dbReference type="EMBL" id="WHPC01000200">
    <property type="protein sequence ID" value="MPV39201.1"/>
    <property type="molecule type" value="Genomic_DNA"/>
</dbReference>
<comment type="caution">
    <text evidence="2">The sequence shown here is derived from an EMBL/GenBank/DDBJ whole genome shotgun (WGS) entry which is preliminary data.</text>
</comment>
<sequence>MSEPDIDALAARAAELSAALETAGDLVDPAVAARAEHDIAAVAARLELGADRTVVALVGGTGSGKSSLFNAISGLAFADVGELRPTTEVAAACVWGGDAEALLDFMDVSHERRIQRESVLDADRERALRGMVLLDLPDHDSIAVEHAQQVDRLLPLIDLLVWVVDPQKYADSALHDRYLKALARRRENMLVLVNQADTLPPAAGERVRDDVAELLAADGLPGVRVLLTSALEHTGIGEVRKVLGEAVGRPSVAVRTAAAELDAVAARLEPATGRGPGELDDPERATAALSRAAGVEAVAAS</sequence>
<proteinExistence type="predicted"/>
<dbReference type="RefSeq" id="WP_152816656.1">
    <property type="nucleotide sequence ID" value="NZ_WHPC01000200.1"/>
</dbReference>
<dbReference type="Proteomes" id="UP000437709">
    <property type="component" value="Unassembled WGS sequence"/>
</dbReference>
<dbReference type="OrthoDB" id="974105at2"/>
<dbReference type="AlphaFoldDB" id="A0A6N7EP14"/>
<name>A0A6N7EP14_9MICO</name>
<dbReference type="PANTHER" id="PTHR42698:SF1">
    <property type="entry name" value="GTPASE ERA, MITOCHONDRIAL"/>
    <property type="match status" value="1"/>
</dbReference>
<dbReference type="InterPro" id="IPR006073">
    <property type="entry name" value="GTP-bd"/>
</dbReference>
<dbReference type="InterPro" id="IPR005662">
    <property type="entry name" value="GTPase_Era-like"/>
</dbReference>
<dbReference type="GO" id="GO:0043024">
    <property type="term" value="F:ribosomal small subunit binding"/>
    <property type="evidence" value="ECO:0007669"/>
    <property type="project" value="TreeGrafter"/>
</dbReference>
<dbReference type="GO" id="GO:0005525">
    <property type="term" value="F:GTP binding"/>
    <property type="evidence" value="ECO:0007669"/>
    <property type="project" value="InterPro"/>
</dbReference>
<reference evidence="2 3" key="1">
    <citation type="submission" date="2019-10" db="EMBL/GenBank/DDBJ databases">
        <title>Georgenia wutianyii sp. nov. and Georgenia yuyongxinii sp. nov. isolated from plateau pika (Ochotona curzoniae) in the Qinghai-Tibet plateau of China.</title>
        <authorList>
            <person name="Tian Z."/>
        </authorList>
    </citation>
    <scope>NUCLEOTIDE SEQUENCE [LARGE SCALE GENOMIC DNA]</scope>
    <source>
        <strain evidence="2 3">JCM 19765</strain>
    </source>
</reference>
<evidence type="ECO:0000313" key="2">
    <source>
        <dbReference type="EMBL" id="MPV39201.1"/>
    </source>
</evidence>
<feature type="domain" description="G" evidence="1">
    <location>
        <begin position="55"/>
        <end position="194"/>
    </location>
</feature>
<dbReference type="InterPro" id="IPR027417">
    <property type="entry name" value="P-loop_NTPase"/>
</dbReference>
<keyword evidence="2" id="KW-0067">ATP-binding</keyword>
<organism evidence="2 3">
    <name type="scientific">Georgenia subflava</name>
    <dbReference type="NCBI Taxonomy" id="1622177"/>
    <lineage>
        <taxon>Bacteria</taxon>
        <taxon>Bacillati</taxon>
        <taxon>Actinomycetota</taxon>
        <taxon>Actinomycetes</taxon>
        <taxon>Micrococcales</taxon>
        <taxon>Bogoriellaceae</taxon>
        <taxon>Georgenia</taxon>
    </lineage>
</organism>
<dbReference type="GO" id="GO:0019843">
    <property type="term" value="F:rRNA binding"/>
    <property type="evidence" value="ECO:0007669"/>
    <property type="project" value="TreeGrafter"/>
</dbReference>
<gene>
    <name evidence="2" type="ORF">GB881_19565</name>
</gene>
<dbReference type="Gene3D" id="3.40.50.300">
    <property type="entry name" value="P-loop containing nucleotide triphosphate hydrolases"/>
    <property type="match status" value="1"/>
</dbReference>
<dbReference type="SUPFAM" id="SSF52540">
    <property type="entry name" value="P-loop containing nucleoside triphosphate hydrolases"/>
    <property type="match status" value="1"/>
</dbReference>
<dbReference type="GO" id="GO:0000028">
    <property type="term" value="P:ribosomal small subunit assembly"/>
    <property type="evidence" value="ECO:0007669"/>
    <property type="project" value="TreeGrafter"/>
</dbReference>
<dbReference type="Pfam" id="PF01926">
    <property type="entry name" value="MMR_HSR1"/>
    <property type="match status" value="1"/>
</dbReference>
<keyword evidence="2" id="KW-0547">Nucleotide-binding</keyword>
<evidence type="ECO:0000313" key="3">
    <source>
        <dbReference type="Proteomes" id="UP000437709"/>
    </source>
</evidence>
<dbReference type="GO" id="GO:0005829">
    <property type="term" value="C:cytosol"/>
    <property type="evidence" value="ECO:0007669"/>
    <property type="project" value="TreeGrafter"/>
</dbReference>
<accession>A0A6N7EP14</accession>